<evidence type="ECO:0000256" key="1">
    <source>
        <dbReference type="SAM" id="MobiDB-lite"/>
    </source>
</evidence>
<gene>
    <name evidence="2" type="ORF">AMON00008_LOCUS31931</name>
</gene>
<evidence type="ECO:0000313" key="2">
    <source>
        <dbReference type="EMBL" id="CAE4607121.1"/>
    </source>
</evidence>
<feature type="region of interest" description="Disordered" evidence="1">
    <location>
        <begin position="92"/>
        <end position="123"/>
    </location>
</feature>
<proteinExistence type="predicted"/>
<name>A0A7S4V4F5_9DINO</name>
<dbReference type="AlphaFoldDB" id="A0A7S4V4F5"/>
<feature type="compositionally biased region" description="Polar residues" evidence="1">
    <location>
        <begin position="113"/>
        <end position="123"/>
    </location>
</feature>
<accession>A0A7S4V4F5</accession>
<reference evidence="2" key="1">
    <citation type="submission" date="2021-01" db="EMBL/GenBank/DDBJ databases">
        <authorList>
            <person name="Corre E."/>
            <person name="Pelletier E."/>
            <person name="Niang G."/>
            <person name="Scheremetjew M."/>
            <person name="Finn R."/>
            <person name="Kale V."/>
            <person name="Holt S."/>
            <person name="Cochrane G."/>
            <person name="Meng A."/>
            <person name="Brown T."/>
            <person name="Cohen L."/>
        </authorList>
    </citation>
    <scope>NUCLEOTIDE SEQUENCE</scope>
    <source>
        <strain evidence="2">CCMP3105</strain>
    </source>
</reference>
<sequence length="123" mass="13146">MHLRCAQHKVPTACAQRPTFPSELTEADCTFAPASMPWTCMARIWLTACVQHERSIPSPGSLPECSARCAARTVYVIASGLKVPLVADSTRLTASSHERPRFSAPTAALPRLGSSSRPSGAVL</sequence>
<dbReference type="EMBL" id="HBNR01045876">
    <property type="protein sequence ID" value="CAE4607121.1"/>
    <property type="molecule type" value="Transcribed_RNA"/>
</dbReference>
<organism evidence="2">
    <name type="scientific">Alexandrium monilatum</name>
    <dbReference type="NCBI Taxonomy" id="311494"/>
    <lineage>
        <taxon>Eukaryota</taxon>
        <taxon>Sar</taxon>
        <taxon>Alveolata</taxon>
        <taxon>Dinophyceae</taxon>
        <taxon>Gonyaulacales</taxon>
        <taxon>Pyrocystaceae</taxon>
        <taxon>Alexandrium</taxon>
    </lineage>
</organism>
<protein>
    <submittedName>
        <fullName evidence="2">Uncharacterized protein</fullName>
    </submittedName>
</protein>